<dbReference type="PANTHER" id="PTHR11727">
    <property type="entry name" value="DIMETHYLADENOSINE TRANSFERASE"/>
    <property type="match status" value="1"/>
</dbReference>
<keyword evidence="6 7" id="KW-0694">RNA-binding</keyword>
<sequence length="277" mass="29660">MTLLGATEIRRLAAELDLTPTKRWGQNFVHDANTVRRIVRTADVDGRSVLEVGPGLGSLTLGLTEAGCAVTAVEIDPRLAERLPRTLAEHQPEASLTVVAKDALLLTADDVAVAPEAVVANLPYNVSVPVLIHLLETFSSIDRILVMVQAEVGHRLAAPPGSKTYGVPSAKAAWWGSWALEAEVSRQVFWPVPNVDSVLVGFRRGETPGDEPLRKATFRVIDAAFGQRRKMLRQALSSTFGSSAEASTALESVGIDPTLRGEQLDLAAFTRAGALLV</sequence>
<protein>
    <recommendedName>
        <fullName evidence="7">Ribosomal RNA small subunit methyltransferase A</fullName>
        <ecNumber evidence="7">2.1.1.182</ecNumber>
    </recommendedName>
    <alternativeName>
        <fullName evidence="7">16S rRNA (adenine(1518)-N(6)/adenine(1519)-N(6))-dimethyltransferase</fullName>
    </alternativeName>
    <alternativeName>
        <fullName evidence="7">16S rRNA dimethyladenosine transferase</fullName>
    </alternativeName>
    <alternativeName>
        <fullName evidence="7">16S rRNA dimethylase</fullName>
    </alternativeName>
    <alternativeName>
        <fullName evidence="7">S-adenosylmethionine-6-N', N'-adenosyl(rRNA) dimethyltransferase</fullName>
    </alternativeName>
</protein>
<keyword evidence="1 7" id="KW-0963">Cytoplasm</keyword>
<feature type="binding site" evidence="7 8">
    <location>
        <position position="53"/>
    </location>
    <ligand>
        <name>S-adenosyl-L-methionine</name>
        <dbReference type="ChEBI" id="CHEBI:59789"/>
    </ligand>
</feature>
<dbReference type="PANTHER" id="PTHR11727:SF7">
    <property type="entry name" value="DIMETHYLADENOSINE TRANSFERASE-RELATED"/>
    <property type="match status" value="1"/>
</dbReference>
<dbReference type="STRING" id="399736.SAMN04489720_0704"/>
<dbReference type="NCBIfam" id="TIGR00755">
    <property type="entry name" value="ksgA"/>
    <property type="match status" value="1"/>
</dbReference>
<proteinExistence type="inferred from homology"/>
<dbReference type="FunFam" id="3.40.50.150:FF:000023">
    <property type="entry name" value="Ribosomal RNA small subunit methyltransferase A"/>
    <property type="match status" value="1"/>
</dbReference>
<dbReference type="HAMAP" id="MF_00607">
    <property type="entry name" value="16SrRNA_methyltr_A"/>
    <property type="match status" value="1"/>
</dbReference>
<feature type="binding site" evidence="7 8">
    <location>
        <position position="74"/>
    </location>
    <ligand>
        <name>S-adenosyl-L-methionine</name>
        <dbReference type="ChEBI" id="CHEBI:59789"/>
    </ligand>
</feature>
<feature type="binding site" evidence="7 8">
    <location>
        <position position="121"/>
    </location>
    <ligand>
        <name>S-adenosyl-L-methionine</name>
        <dbReference type="ChEBI" id="CHEBI:59789"/>
    </ligand>
</feature>
<dbReference type="PROSITE" id="PS01131">
    <property type="entry name" value="RRNA_A_DIMETH"/>
    <property type="match status" value="1"/>
</dbReference>
<comment type="subcellular location">
    <subcellularLocation>
        <location evidence="7">Cytoplasm</location>
    </subcellularLocation>
</comment>
<dbReference type="InterPro" id="IPR001737">
    <property type="entry name" value="KsgA/Erm"/>
</dbReference>
<dbReference type="InterPro" id="IPR029063">
    <property type="entry name" value="SAM-dependent_MTases_sf"/>
</dbReference>
<reference evidence="11" key="1">
    <citation type="submission" date="2016-10" db="EMBL/GenBank/DDBJ databases">
        <authorList>
            <person name="Varghese N."/>
            <person name="Submissions S."/>
        </authorList>
    </citation>
    <scope>NUCLEOTIDE SEQUENCE [LARGE SCALE GENOMIC DNA]</scope>
    <source>
        <strain evidence="11">DSM 22002</strain>
    </source>
</reference>
<dbReference type="InterPro" id="IPR020598">
    <property type="entry name" value="rRNA_Ade_methylase_Trfase_N"/>
</dbReference>
<dbReference type="AlphaFoldDB" id="A0A1G8B726"/>
<evidence type="ECO:0000259" key="9">
    <source>
        <dbReference type="SMART" id="SM00650"/>
    </source>
</evidence>
<evidence type="ECO:0000256" key="4">
    <source>
        <dbReference type="ARBA" id="ARBA00022679"/>
    </source>
</evidence>
<dbReference type="GO" id="GO:0052908">
    <property type="term" value="F:16S rRNA (adenine(1518)-N(6)/adenine(1519)-N(6))-dimethyltransferase activity"/>
    <property type="evidence" value="ECO:0007669"/>
    <property type="project" value="UniProtKB-EC"/>
</dbReference>
<accession>A0A1G8B726</accession>
<dbReference type="Proteomes" id="UP000198822">
    <property type="component" value="Chromosome I"/>
</dbReference>
<dbReference type="GO" id="GO:0005829">
    <property type="term" value="C:cytosol"/>
    <property type="evidence" value="ECO:0007669"/>
    <property type="project" value="TreeGrafter"/>
</dbReference>
<dbReference type="Gene3D" id="1.10.8.100">
    <property type="entry name" value="Ribosomal RNA adenine dimethylase-like, domain 2"/>
    <property type="match status" value="1"/>
</dbReference>
<dbReference type="GO" id="GO:0003723">
    <property type="term" value="F:RNA binding"/>
    <property type="evidence" value="ECO:0007669"/>
    <property type="project" value="UniProtKB-UniRule"/>
</dbReference>
<keyword evidence="5 7" id="KW-0949">S-adenosyl-L-methionine</keyword>
<evidence type="ECO:0000256" key="8">
    <source>
        <dbReference type="PROSITE-ProRule" id="PRU01026"/>
    </source>
</evidence>
<keyword evidence="2 7" id="KW-0698">rRNA processing</keyword>
<dbReference type="CDD" id="cd02440">
    <property type="entry name" value="AdoMet_MTases"/>
    <property type="match status" value="1"/>
</dbReference>
<organism evidence="10 11">
    <name type="scientific">Agrococcus jejuensis</name>
    <dbReference type="NCBI Taxonomy" id="399736"/>
    <lineage>
        <taxon>Bacteria</taxon>
        <taxon>Bacillati</taxon>
        <taxon>Actinomycetota</taxon>
        <taxon>Actinomycetes</taxon>
        <taxon>Micrococcales</taxon>
        <taxon>Microbacteriaceae</taxon>
        <taxon>Agrococcus</taxon>
    </lineage>
</organism>
<evidence type="ECO:0000313" key="11">
    <source>
        <dbReference type="Proteomes" id="UP000198822"/>
    </source>
</evidence>
<dbReference type="Pfam" id="PF00398">
    <property type="entry name" value="RrnaAD"/>
    <property type="match status" value="1"/>
</dbReference>
<evidence type="ECO:0000256" key="7">
    <source>
        <dbReference type="HAMAP-Rule" id="MF_00607"/>
    </source>
</evidence>
<evidence type="ECO:0000313" key="10">
    <source>
        <dbReference type="EMBL" id="SDH28955.1"/>
    </source>
</evidence>
<evidence type="ECO:0000256" key="5">
    <source>
        <dbReference type="ARBA" id="ARBA00022691"/>
    </source>
</evidence>
<feature type="binding site" evidence="7 8">
    <location>
        <position position="102"/>
    </location>
    <ligand>
        <name>S-adenosyl-L-methionine</name>
        <dbReference type="ChEBI" id="CHEBI:59789"/>
    </ligand>
</feature>
<comment type="catalytic activity">
    <reaction evidence="7">
        <text>adenosine(1518)/adenosine(1519) in 16S rRNA + 4 S-adenosyl-L-methionine = N(6)-dimethyladenosine(1518)/N(6)-dimethyladenosine(1519) in 16S rRNA + 4 S-adenosyl-L-homocysteine + 4 H(+)</text>
        <dbReference type="Rhea" id="RHEA:19609"/>
        <dbReference type="Rhea" id="RHEA-COMP:10232"/>
        <dbReference type="Rhea" id="RHEA-COMP:10233"/>
        <dbReference type="ChEBI" id="CHEBI:15378"/>
        <dbReference type="ChEBI" id="CHEBI:57856"/>
        <dbReference type="ChEBI" id="CHEBI:59789"/>
        <dbReference type="ChEBI" id="CHEBI:74411"/>
        <dbReference type="ChEBI" id="CHEBI:74493"/>
        <dbReference type="EC" id="2.1.1.182"/>
    </reaction>
</comment>
<dbReference type="InterPro" id="IPR011530">
    <property type="entry name" value="rRNA_adenine_dimethylase"/>
</dbReference>
<evidence type="ECO:0000256" key="2">
    <source>
        <dbReference type="ARBA" id="ARBA00022552"/>
    </source>
</evidence>
<feature type="binding site" evidence="7 8">
    <location>
        <position position="29"/>
    </location>
    <ligand>
        <name>S-adenosyl-L-methionine</name>
        <dbReference type="ChEBI" id="CHEBI:59789"/>
    </ligand>
</feature>
<name>A0A1G8B726_9MICO</name>
<feature type="domain" description="Ribosomal RNA adenine methylase transferase N-terminal" evidence="9">
    <location>
        <begin position="34"/>
        <end position="206"/>
    </location>
</feature>
<feature type="binding site" evidence="7 8">
    <location>
        <position position="27"/>
    </location>
    <ligand>
        <name>S-adenosyl-L-methionine</name>
        <dbReference type="ChEBI" id="CHEBI:59789"/>
    </ligand>
</feature>
<dbReference type="Gene3D" id="3.40.50.150">
    <property type="entry name" value="Vaccinia Virus protein VP39"/>
    <property type="match status" value="1"/>
</dbReference>
<keyword evidence="3 7" id="KW-0489">Methyltransferase</keyword>
<dbReference type="EC" id="2.1.1.182" evidence="7"/>
<dbReference type="PROSITE" id="PS51689">
    <property type="entry name" value="SAM_RNA_A_N6_MT"/>
    <property type="match status" value="1"/>
</dbReference>
<evidence type="ECO:0000256" key="3">
    <source>
        <dbReference type="ARBA" id="ARBA00022603"/>
    </source>
</evidence>
<dbReference type="EMBL" id="LT629695">
    <property type="protein sequence ID" value="SDH28955.1"/>
    <property type="molecule type" value="Genomic_DNA"/>
</dbReference>
<evidence type="ECO:0000256" key="1">
    <source>
        <dbReference type="ARBA" id="ARBA00022490"/>
    </source>
</evidence>
<dbReference type="InterPro" id="IPR020596">
    <property type="entry name" value="rRNA_Ade_Mease_Trfase_CS"/>
</dbReference>
<comment type="function">
    <text evidence="7">Specifically dimethylates two adjacent adenosines (A1518 and A1519) in the loop of a conserved hairpin near the 3'-end of 16S rRNA in the 30S particle. May play a critical role in biogenesis of 30S subunits.</text>
</comment>
<dbReference type="InterPro" id="IPR023165">
    <property type="entry name" value="rRNA_Ade_diMease-like_C"/>
</dbReference>
<keyword evidence="4 7" id="KW-0808">Transferase</keyword>
<keyword evidence="11" id="KW-1185">Reference proteome</keyword>
<evidence type="ECO:0000256" key="6">
    <source>
        <dbReference type="ARBA" id="ARBA00022884"/>
    </source>
</evidence>
<comment type="similarity">
    <text evidence="7">Belongs to the class I-like SAM-binding methyltransferase superfamily. rRNA adenine N(6)-methyltransferase family. RsmA subfamily.</text>
</comment>
<gene>
    <name evidence="7" type="primary">rsmA</name>
    <name evidence="7" type="synonym">ksgA</name>
    <name evidence="10" type="ORF">SAMN04489720_0704</name>
</gene>
<dbReference type="SMART" id="SM00650">
    <property type="entry name" value="rADc"/>
    <property type="match status" value="1"/>
</dbReference>
<dbReference type="SUPFAM" id="SSF53335">
    <property type="entry name" value="S-adenosyl-L-methionine-dependent methyltransferases"/>
    <property type="match status" value="1"/>
</dbReference>